<proteinExistence type="predicted"/>
<dbReference type="EMBL" id="UYRR01032751">
    <property type="protein sequence ID" value="VDK56699.1"/>
    <property type="molecule type" value="Genomic_DNA"/>
</dbReference>
<reference evidence="1 2" key="2">
    <citation type="submission" date="2018-11" db="EMBL/GenBank/DDBJ databases">
        <authorList>
            <consortium name="Pathogen Informatics"/>
        </authorList>
    </citation>
    <scope>NUCLEOTIDE SEQUENCE [LARGE SCALE GENOMIC DNA]</scope>
</reference>
<sequence>MKDQKTKLAENETLIAQPIDHSEPIAKEYADAANVLTSPIANKSFSEPQLSWIPILDSLQIVPHPVKKHFCSAPLSPYGPTIRRLPPHSVCLLSICLSLFRRRRLTPLSLYRFWFIAI</sequence>
<dbReference type="Proteomes" id="UP000267096">
    <property type="component" value="Unassembled WGS sequence"/>
</dbReference>
<name>A0A0M3K6N6_ANISI</name>
<evidence type="ECO:0000313" key="3">
    <source>
        <dbReference type="WBParaSite" id="ASIM_0001662701-mRNA-1"/>
    </source>
</evidence>
<gene>
    <name evidence="1" type="ORF">ASIM_LOCUS16034</name>
</gene>
<accession>A0A0M3K6N6</accession>
<evidence type="ECO:0000313" key="1">
    <source>
        <dbReference type="EMBL" id="VDK56699.1"/>
    </source>
</evidence>
<protein>
    <submittedName>
        <fullName evidence="1 3">Uncharacterized protein</fullName>
    </submittedName>
</protein>
<reference evidence="3" key="1">
    <citation type="submission" date="2017-02" db="UniProtKB">
        <authorList>
            <consortium name="WormBaseParasite"/>
        </authorList>
    </citation>
    <scope>IDENTIFICATION</scope>
</reference>
<keyword evidence="2" id="KW-1185">Reference proteome</keyword>
<dbReference type="WBParaSite" id="ASIM_0001662701-mRNA-1">
    <property type="protein sequence ID" value="ASIM_0001662701-mRNA-1"/>
    <property type="gene ID" value="ASIM_0001662701"/>
</dbReference>
<evidence type="ECO:0000313" key="2">
    <source>
        <dbReference type="Proteomes" id="UP000267096"/>
    </source>
</evidence>
<organism evidence="3">
    <name type="scientific">Anisakis simplex</name>
    <name type="common">Herring worm</name>
    <dbReference type="NCBI Taxonomy" id="6269"/>
    <lineage>
        <taxon>Eukaryota</taxon>
        <taxon>Metazoa</taxon>
        <taxon>Ecdysozoa</taxon>
        <taxon>Nematoda</taxon>
        <taxon>Chromadorea</taxon>
        <taxon>Rhabditida</taxon>
        <taxon>Spirurina</taxon>
        <taxon>Ascaridomorpha</taxon>
        <taxon>Ascaridoidea</taxon>
        <taxon>Anisakidae</taxon>
        <taxon>Anisakis</taxon>
        <taxon>Anisakis simplex complex</taxon>
    </lineage>
</organism>
<dbReference type="AlphaFoldDB" id="A0A0M3K6N6"/>